<proteinExistence type="predicted"/>
<dbReference type="GeneID" id="103659067"/>
<feature type="compositionally biased region" description="Basic and acidic residues" evidence="2">
    <location>
        <begin position="581"/>
        <end position="595"/>
    </location>
</feature>
<feature type="compositionally biased region" description="Basic and acidic residues" evidence="2">
    <location>
        <begin position="548"/>
        <end position="570"/>
    </location>
</feature>
<dbReference type="Pfam" id="PF14723">
    <property type="entry name" value="SSFA2_C"/>
    <property type="match status" value="1"/>
</dbReference>
<dbReference type="AlphaFoldDB" id="A0A8M1H4P8"/>
<reference evidence="5" key="1">
    <citation type="submission" date="2025-08" db="UniProtKB">
        <authorList>
            <consortium name="RefSeq"/>
        </authorList>
    </citation>
    <scope>IDENTIFICATION</scope>
    <source>
        <tissue evidence="5">Whole blood</tissue>
    </source>
</reference>
<evidence type="ECO:0000256" key="1">
    <source>
        <dbReference type="ARBA" id="ARBA00023054"/>
    </source>
</evidence>
<keyword evidence="1" id="KW-0175">Coiled coil</keyword>
<feature type="region of interest" description="Disordered" evidence="2">
    <location>
        <begin position="357"/>
        <end position="376"/>
    </location>
</feature>
<evidence type="ECO:0000259" key="3">
    <source>
        <dbReference type="SMART" id="SM01257"/>
    </source>
</evidence>
<feature type="domain" description="ITPR-interacting" evidence="3">
    <location>
        <begin position="166"/>
        <end position="318"/>
    </location>
</feature>
<dbReference type="Proteomes" id="UP000261680">
    <property type="component" value="Unplaced"/>
</dbReference>
<feature type="region of interest" description="Disordered" evidence="2">
    <location>
        <begin position="1070"/>
        <end position="1111"/>
    </location>
</feature>
<dbReference type="CTD" id="223075"/>
<feature type="compositionally biased region" description="Acidic residues" evidence="2">
    <location>
        <begin position="439"/>
        <end position="453"/>
    </location>
</feature>
<evidence type="ECO:0000313" key="4">
    <source>
        <dbReference type="Proteomes" id="UP000261680"/>
    </source>
</evidence>
<dbReference type="PANTHER" id="PTHR17469:SF14">
    <property type="entry name" value="PROTEIN ITPRID1"/>
    <property type="match status" value="1"/>
</dbReference>
<dbReference type="OrthoDB" id="9836301at2759"/>
<organism evidence="4 5">
    <name type="scientific">Ursus maritimus</name>
    <name type="common">Polar bear</name>
    <name type="synonym">Thalarctos maritimus</name>
    <dbReference type="NCBI Taxonomy" id="29073"/>
    <lineage>
        <taxon>Eukaryota</taxon>
        <taxon>Metazoa</taxon>
        <taxon>Chordata</taxon>
        <taxon>Craniata</taxon>
        <taxon>Vertebrata</taxon>
        <taxon>Euteleostomi</taxon>
        <taxon>Mammalia</taxon>
        <taxon>Eutheria</taxon>
        <taxon>Laurasiatheria</taxon>
        <taxon>Carnivora</taxon>
        <taxon>Caniformia</taxon>
        <taxon>Ursidae</taxon>
        <taxon>Ursus</taxon>
    </lineage>
</organism>
<name>A0A8M1H4P8_URSMA</name>
<dbReference type="InterPro" id="IPR029326">
    <property type="entry name" value="SSFA2_C"/>
</dbReference>
<evidence type="ECO:0000313" key="5">
    <source>
        <dbReference type="RefSeq" id="XP_040500484.1"/>
    </source>
</evidence>
<feature type="compositionally biased region" description="Low complexity" evidence="2">
    <location>
        <begin position="489"/>
        <end position="502"/>
    </location>
</feature>
<evidence type="ECO:0000256" key="2">
    <source>
        <dbReference type="SAM" id="MobiDB-lite"/>
    </source>
</evidence>
<sequence>MVLYLGAFAVIRMRLQALTHIRLTAAEEVNSSLKVDSLGLICLSLCFSLLNYSLTMAERSHGSGNSQGGQEKSKREILRSTKRAWAPLDEQLPPGSGEESQSVTIPMLEDSKQATIQQWLDSGFLVSVNENFQQVIDHTVSLHEQGMVHMTVKDYMRSLHPFSETPTLSRGTSFNSGYSAASIPQSIPEWLEFWEKDPVEILLDLGFGADEPDICTQIPARFLGCGSAARGINIRVFLEAQKQRMDLENPDLYGRFRQLEILDHVANAFSSLLNNVNILQNKAEEEDGGENVQRTSVSEAKEHRRRMGELFKKASKQSIRRDCSPEASGSLKMRGKFSITCAKSGECAAELPVVTNNHGQSHLSPSSEHSSLQACDDLEPRHSPRALLSKQWPCSSTLAKRAPLSCMSEGSVKDRTQKVNSIQTNKLKSLSHLASEAPDSFEMEEVQSFEEETGNPLDMTSGITGATVNRENSCQSDSSGFLDDPLEPLPLQMPSLPSSQSPAESGCGKPRDQSQFLVPPQDCQQESGESDSKSLVRTAFSNQDWSVVEEKASTSTVKKESPFEDMEKPPEPLTPDTALDETTRGGEHPRKDSHPRQHLPVPQTEDEAMVGTLSSRCDCPLGFMVPHLSGMKDGFLKLDGAGETHVQSHHCKSQRSAGVDPAHDKLLHIDSETPRGAESSKAYTDPNDTLLTGENPPQHVPKPSDVMSCPVDLTQTSEKFFPYLDKLAGDTPQAKPACSALGQIPHSAESEMGKLPPNADSNTVGSKSVTIQMSSNLASAAQNAVALGTYAKGTTLECTMCDPAPTTERGLETKSRQCRDVSVQTNICEPRPWHCCSAPRSEARRLTKSVSLDTGFPRICPAGSCHAVPTRCCVCCHPHCHSERQSPGPGPSACRHHSCSHSHLEAQLMKTLNVLQDTTVKELCSCTVHEMETMKTVCQSFREHLQEIEQHLTGQQALFCRDMSEEEREEADQLQTLRWALRQQVEELEFQLGDRAQQIKDEILPQLERLTEEQPEHYPNLHDWNWTEEKSGQTSSAKIHPAMAPQAAFPPHDGQQAPSSRVTHLAAFSPPTLESGTRMSPPAEVGSGPAPLSNCPIGEKCTNRTSRSEWF</sequence>
<dbReference type="SMART" id="SM01257">
    <property type="entry name" value="KRAP_IP3R_bind"/>
    <property type="match status" value="1"/>
</dbReference>
<dbReference type="Pfam" id="PF14722">
    <property type="entry name" value="KRAP_IP3R_bind"/>
    <property type="match status" value="1"/>
</dbReference>
<gene>
    <name evidence="5" type="primary">ITPRID1</name>
</gene>
<feature type="compositionally biased region" description="Polar residues" evidence="2">
    <location>
        <begin position="461"/>
        <end position="479"/>
    </location>
</feature>
<accession>A0A8M1H4P8</accession>
<feature type="region of interest" description="Disordered" evidence="2">
    <location>
        <begin position="284"/>
        <end position="305"/>
    </location>
</feature>
<feature type="compositionally biased region" description="Polar residues" evidence="2">
    <location>
        <begin position="522"/>
        <end position="535"/>
    </location>
</feature>
<dbReference type="InterPro" id="IPR043444">
    <property type="entry name" value="TESPA1-like"/>
</dbReference>
<feature type="compositionally biased region" description="Low complexity" evidence="2">
    <location>
        <begin position="361"/>
        <end position="372"/>
    </location>
</feature>
<dbReference type="KEGG" id="umr:103659067"/>
<dbReference type="PANTHER" id="PTHR17469">
    <property type="entry name" value="SPERM SPECIFIC ANTIGEN 2-RELATED"/>
    <property type="match status" value="1"/>
</dbReference>
<dbReference type="InterPro" id="IPR029325">
    <property type="entry name" value="ITPR-bd"/>
</dbReference>
<keyword evidence="4" id="KW-1185">Reference proteome</keyword>
<protein>
    <submittedName>
        <fullName evidence="5">Protein ITPRID1</fullName>
    </submittedName>
</protein>
<dbReference type="GO" id="GO:0005102">
    <property type="term" value="F:signaling receptor binding"/>
    <property type="evidence" value="ECO:0007669"/>
    <property type="project" value="InterPro"/>
</dbReference>
<feature type="region of interest" description="Disordered" evidence="2">
    <location>
        <begin position="547"/>
        <end position="608"/>
    </location>
</feature>
<dbReference type="RefSeq" id="XP_040500484.1">
    <property type="nucleotide sequence ID" value="XM_040644550.1"/>
</dbReference>
<feature type="region of interest" description="Disordered" evidence="2">
    <location>
        <begin position="435"/>
        <end position="535"/>
    </location>
</feature>
<feature type="region of interest" description="Disordered" evidence="2">
    <location>
        <begin position="671"/>
        <end position="706"/>
    </location>
</feature>